<dbReference type="RefSeq" id="WP_390295961.1">
    <property type="nucleotide sequence ID" value="NZ_JBHSFU010000006.1"/>
</dbReference>
<dbReference type="EMBL" id="JBHSFU010000006">
    <property type="protein sequence ID" value="MFC4558778.1"/>
    <property type="molecule type" value="Genomic_DNA"/>
</dbReference>
<keyword evidence="1" id="KW-1133">Transmembrane helix</keyword>
<keyword evidence="3" id="KW-1185">Reference proteome</keyword>
<name>A0ABV9DMJ4_9BACI</name>
<sequence length="206" mass="23227">MEMVIQWVTQIIIFLLVASLIDLLIPATSMKKYIKLVVGLILVLIFLKPIFMLFDFNAQDALERSFAQIEGEAMEAEQVENLTKIQKKEIQASQTAYILEEMAVQLKDLAEAPLQEEYQAAITHIDFRFSDESNPTYESLKEVIVFLQESSMGEGAVNAVDDVVINTDKPVTDESEADTEGIKLLLQEVWELKNKKLTISWEGGAP</sequence>
<keyword evidence="1" id="KW-0472">Membrane</keyword>
<dbReference type="Proteomes" id="UP001595989">
    <property type="component" value="Unassembled WGS sequence"/>
</dbReference>
<feature type="transmembrane region" description="Helical" evidence="1">
    <location>
        <begin position="7"/>
        <end position="27"/>
    </location>
</feature>
<keyword evidence="1" id="KW-0812">Transmembrane</keyword>
<comment type="caution">
    <text evidence="2">The sequence shown here is derived from an EMBL/GenBank/DDBJ whole genome shotgun (WGS) entry which is preliminary data.</text>
</comment>
<dbReference type="Pfam" id="PF09581">
    <property type="entry name" value="Spore_III_AF"/>
    <property type="match status" value="1"/>
</dbReference>
<dbReference type="NCBIfam" id="TIGR02896">
    <property type="entry name" value="spore_III_AF"/>
    <property type="match status" value="1"/>
</dbReference>
<evidence type="ECO:0000256" key="1">
    <source>
        <dbReference type="SAM" id="Phobius"/>
    </source>
</evidence>
<reference evidence="3" key="1">
    <citation type="journal article" date="2019" name="Int. J. Syst. Evol. Microbiol.">
        <title>The Global Catalogue of Microorganisms (GCM) 10K type strain sequencing project: providing services to taxonomists for standard genome sequencing and annotation.</title>
        <authorList>
            <consortium name="The Broad Institute Genomics Platform"/>
            <consortium name="The Broad Institute Genome Sequencing Center for Infectious Disease"/>
            <person name="Wu L."/>
            <person name="Ma J."/>
        </authorList>
    </citation>
    <scope>NUCLEOTIDE SEQUENCE [LARGE SCALE GENOMIC DNA]</scope>
    <source>
        <strain evidence="3">CGMCC 4.7426</strain>
    </source>
</reference>
<dbReference type="InterPro" id="IPR014245">
    <property type="entry name" value="Spore_III_AF"/>
</dbReference>
<evidence type="ECO:0000313" key="3">
    <source>
        <dbReference type="Proteomes" id="UP001595989"/>
    </source>
</evidence>
<feature type="transmembrane region" description="Helical" evidence="1">
    <location>
        <begin position="33"/>
        <end position="54"/>
    </location>
</feature>
<accession>A0ABV9DMJ4</accession>
<protein>
    <submittedName>
        <fullName evidence="2">Stage III sporulation protein AF</fullName>
    </submittedName>
</protein>
<organism evidence="2 3">
    <name type="scientific">Virgibacillus kekensis</name>
    <dbReference type="NCBI Taxonomy" id="202261"/>
    <lineage>
        <taxon>Bacteria</taxon>
        <taxon>Bacillati</taxon>
        <taxon>Bacillota</taxon>
        <taxon>Bacilli</taxon>
        <taxon>Bacillales</taxon>
        <taxon>Bacillaceae</taxon>
        <taxon>Virgibacillus</taxon>
    </lineage>
</organism>
<proteinExistence type="predicted"/>
<evidence type="ECO:0000313" key="2">
    <source>
        <dbReference type="EMBL" id="MFC4558778.1"/>
    </source>
</evidence>
<gene>
    <name evidence="2" type="primary">spoIIIAF</name>
    <name evidence="2" type="ORF">ACFO3D_11200</name>
</gene>